<keyword evidence="2 4" id="KW-0805">Transcription regulation</keyword>
<evidence type="ECO:0000313" key="5">
    <source>
        <dbReference type="EMBL" id="RBO98188.1"/>
    </source>
</evidence>
<dbReference type="RefSeq" id="WP_113868578.1">
    <property type="nucleotide sequence ID" value="NZ_BAABQN010000005.1"/>
</dbReference>
<dbReference type="PROSITE" id="PS51353">
    <property type="entry name" value="ARSC"/>
    <property type="match status" value="1"/>
</dbReference>
<dbReference type="InterPro" id="IPR036249">
    <property type="entry name" value="Thioredoxin-like_sf"/>
</dbReference>
<feature type="disulfide bond" description="Redox-active" evidence="4">
    <location>
        <begin position="10"/>
        <end position="13"/>
    </location>
</feature>
<evidence type="ECO:0000256" key="1">
    <source>
        <dbReference type="ARBA" id="ARBA00022490"/>
    </source>
</evidence>
<comment type="subcellular location">
    <subcellularLocation>
        <location evidence="4">Cytoplasm</location>
    </subcellularLocation>
</comment>
<dbReference type="CDD" id="cd03032">
    <property type="entry name" value="ArsC_Spx"/>
    <property type="match status" value="1"/>
</dbReference>
<comment type="subunit">
    <text evidence="4">Interacts with the C-terminal domain of the alpha subunit of the RNAP.</text>
</comment>
<evidence type="ECO:0000313" key="6">
    <source>
        <dbReference type="Proteomes" id="UP000252254"/>
    </source>
</evidence>
<reference evidence="5 6" key="1">
    <citation type="submission" date="2018-06" db="EMBL/GenBank/DDBJ databases">
        <title>Genomic Encyclopedia of Type Strains, Phase IV (KMG-IV): sequencing the most valuable type-strain genomes for metagenomic binning, comparative biology and taxonomic classification.</title>
        <authorList>
            <person name="Goeker M."/>
        </authorList>
    </citation>
    <scope>NUCLEOTIDE SEQUENCE [LARGE SCALE GENOMIC DNA]</scope>
    <source>
        <strain evidence="5 6">DSM 15140</strain>
    </source>
</reference>
<keyword evidence="1 4" id="KW-0963">Cytoplasm</keyword>
<organism evidence="5 6">
    <name type="scientific">Paraliobacillus ryukyuensis</name>
    <dbReference type="NCBI Taxonomy" id="200904"/>
    <lineage>
        <taxon>Bacteria</taxon>
        <taxon>Bacillati</taxon>
        <taxon>Bacillota</taxon>
        <taxon>Bacilli</taxon>
        <taxon>Bacillales</taxon>
        <taxon>Bacillaceae</taxon>
        <taxon>Paraliobacillus</taxon>
    </lineage>
</organism>
<dbReference type="NCBIfam" id="TIGR01617">
    <property type="entry name" value="arsC_related"/>
    <property type="match status" value="1"/>
</dbReference>
<dbReference type="OrthoDB" id="9794155at2"/>
<dbReference type="Proteomes" id="UP000252254">
    <property type="component" value="Unassembled WGS sequence"/>
</dbReference>
<keyword evidence="4" id="KW-0676">Redox-active center</keyword>
<dbReference type="NCBIfam" id="NF009210">
    <property type="entry name" value="PRK12559.1"/>
    <property type="match status" value="1"/>
</dbReference>
<name>A0A366E9V1_9BACI</name>
<dbReference type="PANTHER" id="PTHR30041:SF7">
    <property type="entry name" value="GLOBAL TRANSCRIPTIONAL REGULATOR SPX"/>
    <property type="match status" value="1"/>
</dbReference>
<comment type="function">
    <text evidence="4">Global transcriptional regulator that plays a key role in stress response and exerts either positive or negative regulation of genes. Acts by interacting with the C-terminal domain of the alpha subunit of the RNA polymerase (RNAP). This interaction can enhance binding of RNAP to the promoter region of target genes and stimulate their transcription, or block interaction of RNAP with activator.</text>
</comment>
<keyword evidence="6" id="KW-1185">Reference proteome</keyword>
<accession>A0A366E9V1</accession>
<dbReference type="SUPFAM" id="SSF52833">
    <property type="entry name" value="Thioredoxin-like"/>
    <property type="match status" value="1"/>
</dbReference>
<gene>
    <name evidence="4" type="primary">spx</name>
    <name evidence="5" type="ORF">DES48_10537</name>
</gene>
<evidence type="ECO:0000256" key="2">
    <source>
        <dbReference type="ARBA" id="ARBA00023015"/>
    </source>
</evidence>
<dbReference type="PANTHER" id="PTHR30041">
    <property type="entry name" value="ARSENATE REDUCTASE"/>
    <property type="match status" value="1"/>
</dbReference>
<dbReference type="InterPro" id="IPR006660">
    <property type="entry name" value="Arsenate_reductase-like"/>
</dbReference>
<keyword evidence="3 4" id="KW-0804">Transcription</keyword>
<keyword evidence="4" id="KW-1015">Disulfide bond</keyword>
<dbReference type="InterPro" id="IPR006504">
    <property type="entry name" value="Tscrpt_reg_Spx/MgsR"/>
</dbReference>
<dbReference type="HAMAP" id="MF_01132">
    <property type="entry name" value="Spx"/>
    <property type="match status" value="1"/>
</dbReference>
<dbReference type="AlphaFoldDB" id="A0A366E9V1"/>
<proteinExistence type="inferred from homology"/>
<evidence type="ECO:0000256" key="3">
    <source>
        <dbReference type="ARBA" id="ARBA00023163"/>
    </source>
</evidence>
<dbReference type="EMBL" id="QNRI01000005">
    <property type="protein sequence ID" value="RBO98188.1"/>
    <property type="molecule type" value="Genomic_DNA"/>
</dbReference>
<dbReference type="NCBIfam" id="NF002459">
    <property type="entry name" value="PRK01655.1"/>
    <property type="match status" value="1"/>
</dbReference>
<dbReference type="Gene3D" id="3.40.30.10">
    <property type="entry name" value="Glutaredoxin"/>
    <property type="match status" value="1"/>
</dbReference>
<sequence length="131" mass="15566">MVTLYTSPSCTSCRKAKAWLEEHDIPFVERNIFSDTLTLDEIKEIFRMTEDGTDEIISTRSKAFQKLNVDFDQMPMKDLFDVIQNNPGILRRPIIIDEKRLQVGYNEDEIRRFLPRKVRTFHLREAQRMVN</sequence>
<dbReference type="STRING" id="200904.GCA_900168775_01259"/>
<evidence type="ECO:0000256" key="4">
    <source>
        <dbReference type="HAMAP-Rule" id="MF_01132"/>
    </source>
</evidence>
<comment type="similarity">
    <text evidence="4">Belongs to the ArsC family. Spx subfamily.</text>
</comment>
<dbReference type="InterPro" id="IPR023731">
    <property type="entry name" value="Spx"/>
</dbReference>
<dbReference type="GO" id="GO:0045892">
    <property type="term" value="P:negative regulation of DNA-templated transcription"/>
    <property type="evidence" value="ECO:0007669"/>
    <property type="project" value="InterPro"/>
</dbReference>
<protein>
    <recommendedName>
        <fullName evidence="4">Global transcriptional regulator Spx</fullName>
    </recommendedName>
</protein>
<dbReference type="GO" id="GO:0005737">
    <property type="term" value="C:cytoplasm"/>
    <property type="evidence" value="ECO:0007669"/>
    <property type="project" value="UniProtKB-SubCell"/>
</dbReference>
<comment type="caution">
    <text evidence="5">The sequence shown here is derived from an EMBL/GenBank/DDBJ whole genome shotgun (WGS) entry which is preliminary data.</text>
</comment>
<dbReference type="Pfam" id="PF03960">
    <property type="entry name" value="ArsC"/>
    <property type="match status" value="1"/>
</dbReference>